<comment type="function">
    <text evidence="3">Catalyzes the formation of N(4)-acetylcytidine (ac(4)C) at the wobble position of elongator tRNA(Met), using acetate and ATP as substrates. First activates an acetate ion to form acetyladenylate (Ac-AMP) and then transfers the acetyl group to tRNA to form ac(4)C34.</text>
</comment>
<gene>
    <name evidence="3" type="primary">tmcAL</name>
    <name evidence="4" type="ORF">B1P95_04425</name>
</gene>
<dbReference type="InterPro" id="IPR014729">
    <property type="entry name" value="Rossmann-like_a/b/a_fold"/>
</dbReference>
<keyword evidence="3" id="KW-0694">RNA-binding</keyword>
<dbReference type="NCBIfam" id="NF010191">
    <property type="entry name" value="PRK13670.1"/>
    <property type="match status" value="1"/>
</dbReference>
<dbReference type="Pfam" id="PF05636">
    <property type="entry name" value="HIGH_NTase1"/>
    <property type="match status" value="1"/>
</dbReference>
<dbReference type="EC" id="6.3.4.-" evidence="3"/>
<name>A0A1S8I2C3_ENTFC</name>
<dbReference type="HAMAP" id="MF_01539">
    <property type="entry name" value="TmcAL"/>
    <property type="match status" value="1"/>
</dbReference>
<dbReference type="GO" id="GO:0005737">
    <property type="term" value="C:cytoplasm"/>
    <property type="evidence" value="ECO:0007669"/>
    <property type="project" value="UniProtKB-SubCell"/>
</dbReference>
<organism evidence="4 5">
    <name type="scientific">Enterococcus faecium</name>
    <name type="common">Streptococcus faecium</name>
    <dbReference type="NCBI Taxonomy" id="1352"/>
    <lineage>
        <taxon>Bacteria</taxon>
        <taxon>Bacillati</taxon>
        <taxon>Bacillota</taxon>
        <taxon>Bacilli</taxon>
        <taxon>Lactobacillales</taxon>
        <taxon>Enterococcaceae</taxon>
        <taxon>Enterococcus</taxon>
    </lineage>
</organism>
<proteinExistence type="inferred from homology"/>
<feature type="binding site" evidence="3">
    <location>
        <position position="103"/>
    </location>
    <ligand>
        <name>ATP</name>
        <dbReference type="ChEBI" id="CHEBI:30616"/>
    </ligand>
</feature>
<dbReference type="EMBL" id="MVGJ01000018">
    <property type="protein sequence ID" value="OOL83368.1"/>
    <property type="molecule type" value="Genomic_DNA"/>
</dbReference>
<evidence type="ECO:0000256" key="3">
    <source>
        <dbReference type="HAMAP-Rule" id="MF_01539"/>
    </source>
</evidence>
<dbReference type="InterPro" id="IPR008513">
    <property type="entry name" value="tRNA(Met)_cyd_acetate_ligase"/>
</dbReference>
<sequence>MRMKSCGIIVEYNPFHNGHRYHVEMARKITGAEVVIAVMSGNFLQRGEPAIIDKWHRANEALQNGVDLVVELPVEWAVQSADYFAKGAVKILQTLDCDSLCFGTEEETSFDYSSFGRFVQENQDRIEEAFQELSDQTYSYPQKMTEVFRSLYPDITLDFSSPNHILGLSYAKENAKYVHPMELHPIRRKSAGYHEKIITDQRIASATAIRHALEEGKRIAGLVPPQTEEDLSTCSLQTWESYWPYLRYRLLSSTLLELTDIYQMTEGIESRMKTAAATADSFEDFVSKVKTKRYTWTRIQRLSCYVLLNIKKQEIPVQQNKNYLRLLGFTDAGRRFLKEKKEISIYSRIGKKEAQEAELLVRSDQIYQLGGNIPEQNFGQIPIRV</sequence>
<accession>A0A1S8I2C3</accession>
<feature type="binding site" evidence="3">
    <location>
        <position position="163"/>
    </location>
    <ligand>
        <name>ATP</name>
        <dbReference type="ChEBI" id="CHEBI:30616"/>
    </ligand>
</feature>
<keyword evidence="3" id="KW-0963">Cytoplasm</keyword>
<comment type="caution">
    <text evidence="4">The sequence shown here is derived from an EMBL/GenBank/DDBJ whole genome shotgun (WGS) entry which is preliminary data.</text>
</comment>
<comment type="caution">
    <text evidence="3">Lacks conserved residue(s) required for the propagation of feature annotation.</text>
</comment>
<reference evidence="4 5" key="1">
    <citation type="submission" date="2017-02" db="EMBL/GenBank/DDBJ databases">
        <title>Clonality and virulence of isolates of VRE in Hematopoietic Stem Cell Transplanted (HSCT) patients.</title>
        <authorList>
            <person name="Marchi A.P."/>
            <person name="Martins R.C."/>
            <person name="Marie S.K."/>
            <person name="Levin A.S."/>
            <person name="Costa S.F."/>
        </authorList>
    </citation>
    <scope>NUCLEOTIDE SEQUENCE [LARGE SCALE GENOMIC DNA]</scope>
    <source>
        <strain evidence="4 5">LIM1759</strain>
    </source>
</reference>
<evidence type="ECO:0000256" key="2">
    <source>
        <dbReference type="ARBA" id="ARBA00022694"/>
    </source>
</evidence>
<keyword evidence="1 3" id="KW-0436">Ligase</keyword>
<dbReference type="Proteomes" id="UP000191171">
    <property type="component" value="Unassembled WGS sequence"/>
</dbReference>
<dbReference type="GO" id="GO:0000049">
    <property type="term" value="F:tRNA binding"/>
    <property type="evidence" value="ECO:0007669"/>
    <property type="project" value="UniProtKB-KW"/>
</dbReference>
<evidence type="ECO:0000313" key="4">
    <source>
        <dbReference type="EMBL" id="OOL83368.1"/>
    </source>
</evidence>
<comment type="catalytic activity">
    <reaction evidence="3">
        <text>cytidine(34) in elongator tRNA(Met) + acetate + ATP = N(4)-acetylcytidine(34) in elongator tRNA(Met) + AMP + diphosphate</text>
        <dbReference type="Rhea" id="RHEA:58144"/>
        <dbReference type="Rhea" id="RHEA-COMP:10693"/>
        <dbReference type="Rhea" id="RHEA-COMP:10694"/>
        <dbReference type="ChEBI" id="CHEBI:30089"/>
        <dbReference type="ChEBI" id="CHEBI:30616"/>
        <dbReference type="ChEBI" id="CHEBI:33019"/>
        <dbReference type="ChEBI" id="CHEBI:74900"/>
        <dbReference type="ChEBI" id="CHEBI:82748"/>
        <dbReference type="ChEBI" id="CHEBI:456215"/>
    </reaction>
</comment>
<keyword evidence="3" id="KW-0547">Nucleotide-binding</keyword>
<dbReference type="GO" id="GO:0006400">
    <property type="term" value="P:tRNA modification"/>
    <property type="evidence" value="ECO:0007669"/>
    <property type="project" value="UniProtKB-UniRule"/>
</dbReference>
<feature type="binding site" evidence="3">
    <location>
        <begin position="9"/>
        <end position="22"/>
    </location>
    <ligand>
        <name>ATP</name>
        <dbReference type="ChEBI" id="CHEBI:30616"/>
    </ligand>
</feature>
<dbReference type="SUPFAM" id="SSF52374">
    <property type="entry name" value="Nucleotidylyl transferase"/>
    <property type="match status" value="1"/>
</dbReference>
<keyword evidence="3" id="KW-0820">tRNA-binding</keyword>
<protein>
    <recommendedName>
        <fullName evidence="3">tRNA(Met) cytidine acetate ligase</fullName>
        <ecNumber evidence="3">6.3.4.-</ecNumber>
    </recommendedName>
</protein>
<keyword evidence="2 3" id="KW-0819">tRNA processing</keyword>
<feature type="binding site" evidence="3">
    <location>
        <position position="188"/>
    </location>
    <ligand>
        <name>ATP</name>
        <dbReference type="ChEBI" id="CHEBI:30616"/>
    </ligand>
</feature>
<dbReference type="Gene3D" id="3.40.50.620">
    <property type="entry name" value="HUPs"/>
    <property type="match status" value="1"/>
</dbReference>
<comment type="similarity">
    <text evidence="3">Belongs to the TmcAL family.</text>
</comment>
<dbReference type="AlphaFoldDB" id="A0A1S8I2C3"/>
<dbReference type="PANTHER" id="PTHR37825">
    <property type="entry name" value="TRNA(MET) CYTIDINE ACETATE LIGASE"/>
    <property type="match status" value="1"/>
</dbReference>
<keyword evidence="3" id="KW-0067">ATP-binding</keyword>
<dbReference type="GO" id="GO:0005524">
    <property type="term" value="F:ATP binding"/>
    <property type="evidence" value="ECO:0007669"/>
    <property type="project" value="UniProtKB-KW"/>
</dbReference>
<evidence type="ECO:0000313" key="5">
    <source>
        <dbReference type="Proteomes" id="UP000191171"/>
    </source>
</evidence>
<comment type="subcellular location">
    <subcellularLocation>
        <location evidence="3">Cytoplasm</location>
    </subcellularLocation>
</comment>
<dbReference type="PANTHER" id="PTHR37825:SF1">
    <property type="entry name" value="TRNA(MET) CYTIDINE ACETATE LIGASE"/>
    <property type="match status" value="1"/>
</dbReference>
<dbReference type="GO" id="GO:0016879">
    <property type="term" value="F:ligase activity, forming carbon-nitrogen bonds"/>
    <property type="evidence" value="ECO:0007669"/>
    <property type="project" value="UniProtKB-UniRule"/>
</dbReference>
<evidence type="ECO:0000256" key="1">
    <source>
        <dbReference type="ARBA" id="ARBA00022598"/>
    </source>
</evidence>